<dbReference type="InterPro" id="IPR046539">
    <property type="entry name" value="DUF6604"/>
</dbReference>
<comment type="caution">
    <text evidence="2">The sequence shown here is derived from an EMBL/GenBank/DDBJ whole genome shotgun (WGS) entry which is preliminary data.</text>
</comment>
<organism evidence="2 3">
    <name type="scientific">Fusarium oxysporum f. sp. radicis-cucumerinum</name>
    <dbReference type="NCBI Taxonomy" id="327505"/>
    <lineage>
        <taxon>Eukaryota</taxon>
        <taxon>Fungi</taxon>
        <taxon>Dikarya</taxon>
        <taxon>Ascomycota</taxon>
        <taxon>Pezizomycotina</taxon>
        <taxon>Sordariomycetes</taxon>
        <taxon>Hypocreomycetidae</taxon>
        <taxon>Hypocreales</taxon>
        <taxon>Nectriaceae</taxon>
        <taxon>Fusarium</taxon>
        <taxon>Fusarium oxysporum species complex</taxon>
    </lineage>
</organism>
<dbReference type="AlphaFoldDB" id="A0A2H3HDA1"/>
<evidence type="ECO:0000259" key="1">
    <source>
        <dbReference type="Pfam" id="PF20253"/>
    </source>
</evidence>
<dbReference type="STRING" id="327505.A0A2H3HDA1"/>
<feature type="domain" description="DUF6604" evidence="1">
    <location>
        <begin position="4"/>
        <end position="100"/>
    </location>
</feature>
<accession>A0A2H3HDA1</accession>
<reference evidence="2 3" key="2">
    <citation type="journal article" date="2017" name="Sci. Rep.">
        <title>A mobile pathogenicity chromosome in Fusarium oxysporum for infection of multiple cucurbit species.</title>
        <authorList>
            <person name="van Dam P."/>
            <person name="Fokkens L."/>
            <person name="Ayukawa Y."/>
            <person name="van der Gragt M."/>
            <person name="Ter Horst A."/>
            <person name="Brankovics B."/>
            <person name="Houterman P.M."/>
            <person name="Arie T."/>
            <person name="Rep M."/>
        </authorList>
    </citation>
    <scope>NUCLEOTIDE SEQUENCE [LARGE SCALE GENOMIC DNA]</scope>
    <source>
        <strain evidence="2 3">Forc016</strain>
    </source>
</reference>
<sequence length="100" mass="11334">MKPSTKSDATHYVFVGILEKARDVLRPRMPAGTKSFYSFEDLGNRFSGLKIYEPSPELLDFTDIERPKNAQGDDTIYEAEPKTSLEDALVPFTIMMNDLN</sequence>
<evidence type="ECO:0000313" key="3">
    <source>
        <dbReference type="Proteomes" id="UP000219602"/>
    </source>
</evidence>
<protein>
    <recommendedName>
        <fullName evidence="1">DUF6604 domain-containing protein</fullName>
    </recommendedName>
</protein>
<dbReference type="Proteomes" id="UP000219602">
    <property type="component" value="Chromosome 5"/>
</dbReference>
<dbReference type="Pfam" id="PF20253">
    <property type="entry name" value="DUF6604"/>
    <property type="match status" value="1"/>
</dbReference>
<name>A0A2H3HDA1_FUSOX</name>
<dbReference type="EMBL" id="MABQ02000004">
    <property type="protein sequence ID" value="PCD37024.1"/>
    <property type="molecule type" value="Genomic_DNA"/>
</dbReference>
<evidence type="ECO:0000313" key="2">
    <source>
        <dbReference type="EMBL" id="PCD37024.1"/>
    </source>
</evidence>
<reference evidence="2 3" key="1">
    <citation type="journal article" date="2016" name="Environ. Microbiol.">
        <title>Effector profiles distinguish formae speciales of Fusarium oxysporum.</title>
        <authorList>
            <person name="van Dam P."/>
            <person name="Fokkens L."/>
            <person name="Schmidt S.M."/>
            <person name="Linmans J.H."/>
            <person name="Kistler H.C."/>
            <person name="Ma L.J."/>
            <person name="Rep M."/>
        </authorList>
    </citation>
    <scope>NUCLEOTIDE SEQUENCE [LARGE SCALE GENOMIC DNA]</scope>
    <source>
        <strain evidence="2 3">Forc016</strain>
    </source>
</reference>
<proteinExistence type="predicted"/>
<gene>
    <name evidence="2" type="ORF">AU210_005530</name>
</gene>